<dbReference type="AlphaFoldDB" id="A0A6A3DRF9"/>
<keyword evidence="1" id="KW-0732">Signal</keyword>
<evidence type="ECO:0008006" key="6">
    <source>
        <dbReference type="Google" id="ProtNLM"/>
    </source>
</evidence>
<dbReference type="EMBL" id="QXGF01002904">
    <property type="protein sequence ID" value="KAE8923023.1"/>
    <property type="molecule type" value="Genomic_DNA"/>
</dbReference>
<protein>
    <recommendedName>
        <fullName evidence="6">RxLR effector protein</fullName>
    </recommendedName>
</protein>
<feature type="chain" id="PRO_5036163539" description="RxLR effector protein" evidence="1">
    <location>
        <begin position="16"/>
        <end position="54"/>
    </location>
</feature>
<feature type="signal peptide" evidence="1">
    <location>
        <begin position="1"/>
        <end position="15"/>
    </location>
</feature>
<evidence type="ECO:0000256" key="1">
    <source>
        <dbReference type="SAM" id="SignalP"/>
    </source>
</evidence>
<dbReference type="EMBL" id="QXFY01004679">
    <property type="protein sequence ID" value="KAE9275989.1"/>
    <property type="molecule type" value="Genomic_DNA"/>
</dbReference>
<name>A0A6A3DRF9_9STRA</name>
<accession>A0A6A3DRF9</accession>
<evidence type="ECO:0000313" key="4">
    <source>
        <dbReference type="Proteomes" id="UP000429523"/>
    </source>
</evidence>
<proteinExistence type="predicted"/>
<evidence type="ECO:0000313" key="3">
    <source>
        <dbReference type="EMBL" id="KAE9275989.1"/>
    </source>
</evidence>
<organism evidence="2 4">
    <name type="scientific">Phytophthora fragariae</name>
    <dbReference type="NCBI Taxonomy" id="53985"/>
    <lineage>
        <taxon>Eukaryota</taxon>
        <taxon>Sar</taxon>
        <taxon>Stramenopiles</taxon>
        <taxon>Oomycota</taxon>
        <taxon>Peronosporomycetes</taxon>
        <taxon>Peronosporales</taxon>
        <taxon>Peronosporaceae</taxon>
        <taxon>Phytophthora</taxon>
    </lineage>
</organism>
<dbReference type="Proteomes" id="UP000486351">
    <property type="component" value="Unassembled WGS sequence"/>
</dbReference>
<dbReference type="Proteomes" id="UP000429523">
    <property type="component" value="Unassembled WGS sequence"/>
</dbReference>
<evidence type="ECO:0000313" key="5">
    <source>
        <dbReference type="Proteomes" id="UP000486351"/>
    </source>
</evidence>
<reference evidence="2 4" key="1">
    <citation type="submission" date="2018-08" db="EMBL/GenBank/DDBJ databases">
        <title>Genomic investigation of the strawberry pathogen Phytophthora fragariae indicates pathogenicity is determined by transcriptional variation in three key races.</title>
        <authorList>
            <person name="Adams T.M."/>
            <person name="Armitage A.D."/>
            <person name="Sobczyk M.K."/>
            <person name="Bates H.J."/>
            <person name="Dunwell J.M."/>
            <person name="Nellist C.F."/>
            <person name="Harrison R.J."/>
        </authorList>
    </citation>
    <scope>NUCLEOTIDE SEQUENCE [LARGE SCALE GENOMIC DNA]</scope>
    <source>
        <strain evidence="3 5">NOV-77</strain>
        <strain evidence="2 4">NOV-9</strain>
    </source>
</reference>
<evidence type="ECO:0000313" key="2">
    <source>
        <dbReference type="EMBL" id="KAE8923023.1"/>
    </source>
</evidence>
<sequence length="54" mass="5970">MCVIFSSLLLCGVYCSSDQGTATEQENGTVSRGLRKSPRMVDETEFSSLLLYFV</sequence>
<gene>
    <name evidence="3" type="ORF">PF008_g29206</name>
    <name evidence="2" type="ORF">PF009_g26721</name>
</gene>
<comment type="caution">
    <text evidence="2">The sequence shown here is derived from an EMBL/GenBank/DDBJ whole genome shotgun (WGS) entry which is preliminary data.</text>
</comment>